<dbReference type="Proteomes" id="UP000735302">
    <property type="component" value="Unassembled WGS sequence"/>
</dbReference>
<feature type="region of interest" description="Disordered" evidence="1">
    <location>
        <begin position="116"/>
        <end position="141"/>
    </location>
</feature>
<keyword evidence="3" id="KW-1185">Reference proteome</keyword>
<dbReference type="EMBL" id="BLXT01002861">
    <property type="protein sequence ID" value="GFN98755.1"/>
    <property type="molecule type" value="Genomic_DNA"/>
</dbReference>
<evidence type="ECO:0000256" key="1">
    <source>
        <dbReference type="SAM" id="MobiDB-lite"/>
    </source>
</evidence>
<sequence>MNAREMPGNCQGNEAFSGRNEQCFSELVHSCLTSPSCMQAHGQRNELRDAIARQDQDAVCRILPARIHCVQLAVNACRNQDLSRRDRVGEDEQTIQRAINRAEEMQRRFEQMCPGYSVDNPSNSGPAGLSSKPNLEGRVGGTVDSESALISAGPFCRWFEPRHRRSGLAEGPESMRSPCCGLAMHEN</sequence>
<evidence type="ECO:0000313" key="3">
    <source>
        <dbReference type="Proteomes" id="UP000735302"/>
    </source>
</evidence>
<gene>
    <name evidence="2" type="ORF">PoB_002526100</name>
</gene>
<dbReference type="AlphaFoldDB" id="A0AAV3ZW47"/>
<comment type="caution">
    <text evidence="2">The sequence shown here is derived from an EMBL/GenBank/DDBJ whole genome shotgun (WGS) entry which is preliminary data.</text>
</comment>
<feature type="region of interest" description="Disordered" evidence="1">
    <location>
        <begin position="166"/>
        <end position="187"/>
    </location>
</feature>
<organism evidence="2 3">
    <name type="scientific">Plakobranchus ocellatus</name>
    <dbReference type="NCBI Taxonomy" id="259542"/>
    <lineage>
        <taxon>Eukaryota</taxon>
        <taxon>Metazoa</taxon>
        <taxon>Spiralia</taxon>
        <taxon>Lophotrochozoa</taxon>
        <taxon>Mollusca</taxon>
        <taxon>Gastropoda</taxon>
        <taxon>Heterobranchia</taxon>
        <taxon>Euthyneura</taxon>
        <taxon>Panpulmonata</taxon>
        <taxon>Sacoglossa</taxon>
        <taxon>Placobranchoidea</taxon>
        <taxon>Plakobranchidae</taxon>
        <taxon>Plakobranchus</taxon>
    </lineage>
</organism>
<reference evidence="2 3" key="1">
    <citation type="journal article" date="2021" name="Elife">
        <title>Chloroplast acquisition without the gene transfer in kleptoplastic sea slugs, Plakobranchus ocellatus.</title>
        <authorList>
            <person name="Maeda T."/>
            <person name="Takahashi S."/>
            <person name="Yoshida T."/>
            <person name="Shimamura S."/>
            <person name="Takaki Y."/>
            <person name="Nagai Y."/>
            <person name="Toyoda A."/>
            <person name="Suzuki Y."/>
            <person name="Arimoto A."/>
            <person name="Ishii H."/>
            <person name="Satoh N."/>
            <person name="Nishiyama T."/>
            <person name="Hasebe M."/>
            <person name="Maruyama T."/>
            <person name="Minagawa J."/>
            <person name="Obokata J."/>
            <person name="Shigenobu S."/>
        </authorList>
    </citation>
    <scope>NUCLEOTIDE SEQUENCE [LARGE SCALE GENOMIC DNA]</scope>
</reference>
<accession>A0AAV3ZW47</accession>
<name>A0AAV3ZW47_9GAST</name>
<proteinExistence type="predicted"/>
<evidence type="ECO:0000313" key="2">
    <source>
        <dbReference type="EMBL" id="GFN98755.1"/>
    </source>
</evidence>
<protein>
    <submittedName>
        <fullName evidence="2">Uncharacterized protein</fullName>
    </submittedName>
</protein>